<feature type="transmembrane region" description="Helical" evidence="9">
    <location>
        <begin position="412"/>
        <end position="435"/>
    </location>
</feature>
<dbReference type="SMART" id="SM00744">
    <property type="entry name" value="RINGv"/>
    <property type="match status" value="1"/>
</dbReference>
<dbReference type="Gene3D" id="3.30.40.10">
    <property type="entry name" value="Zinc/RING finger domain, C3HC4 (zinc finger)"/>
    <property type="match status" value="1"/>
</dbReference>
<feature type="transmembrane region" description="Helical" evidence="9">
    <location>
        <begin position="292"/>
        <end position="319"/>
    </location>
</feature>
<evidence type="ECO:0000256" key="5">
    <source>
        <dbReference type="ARBA" id="ARBA00022833"/>
    </source>
</evidence>
<comment type="caution">
    <text evidence="11">The sequence shown here is derived from an EMBL/GenBank/DDBJ whole genome shotgun (WGS) entry which is preliminary data.</text>
</comment>
<evidence type="ECO:0000256" key="3">
    <source>
        <dbReference type="ARBA" id="ARBA00022723"/>
    </source>
</evidence>
<comment type="subcellular location">
    <subcellularLocation>
        <location evidence="1">Membrane</location>
        <topology evidence="1">Multi-pass membrane protein</topology>
    </subcellularLocation>
</comment>
<evidence type="ECO:0000313" key="12">
    <source>
        <dbReference type="Proteomes" id="UP001153148"/>
    </source>
</evidence>
<feature type="domain" description="RING-type" evidence="10">
    <location>
        <begin position="578"/>
        <end position="615"/>
    </location>
</feature>
<dbReference type="PANTHER" id="PTHR22763:SF191">
    <property type="entry name" value="RING FINGER PROTEIN 145 HOMOLOG"/>
    <property type="match status" value="1"/>
</dbReference>
<evidence type="ECO:0000259" key="10">
    <source>
        <dbReference type="PROSITE" id="PS50089"/>
    </source>
</evidence>
<dbReference type="InterPro" id="IPR050731">
    <property type="entry name" value="HRD1_E3_ubiq-ligases"/>
</dbReference>
<accession>A0ABN7NLW5</accession>
<proteinExistence type="predicted"/>
<evidence type="ECO:0000256" key="7">
    <source>
        <dbReference type="ARBA" id="ARBA00023136"/>
    </source>
</evidence>
<evidence type="ECO:0000256" key="4">
    <source>
        <dbReference type="ARBA" id="ARBA00022771"/>
    </source>
</evidence>
<keyword evidence="5" id="KW-0862">Zinc</keyword>
<dbReference type="PROSITE" id="PS50089">
    <property type="entry name" value="ZF_RING_2"/>
    <property type="match status" value="1"/>
</dbReference>
<dbReference type="Proteomes" id="UP001153148">
    <property type="component" value="Unassembled WGS sequence"/>
</dbReference>
<dbReference type="InterPro" id="IPR025754">
    <property type="entry name" value="TRC8_N_dom"/>
</dbReference>
<evidence type="ECO:0000256" key="1">
    <source>
        <dbReference type="ARBA" id="ARBA00004141"/>
    </source>
</evidence>
<feature type="transmembrane region" description="Helical" evidence="9">
    <location>
        <begin position="195"/>
        <end position="213"/>
    </location>
</feature>
<keyword evidence="3" id="KW-0479">Metal-binding</keyword>
<protein>
    <recommendedName>
        <fullName evidence="10">RING-type domain-containing protein</fullName>
    </recommendedName>
</protein>
<dbReference type="PANTHER" id="PTHR22763">
    <property type="entry name" value="RING ZINC FINGER PROTEIN"/>
    <property type="match status" value="1"/>
</dbReference>
<feature type="transmembrane region" description="Helical" evidence="9">
    <location>
        <begin position="521"/>
        <end position="539"/>
    </location>
</feature>
<dbReference type="InterPro" id="IPR001841">
    <property type="entry name" value="Znf_RING"/>
</dbReference>
<dbReference type="SUPFAM" id="SSF57850">
    <property type="entry name" value="RING/U-box"/>
    <property type="match status" value="1"/>
</dbReference>
<organism evidence="11 12">
    <name type="scientific">Timema podura</name>
    <name type="common">Walking stick</name>
    <dbReference type="NCBI Taxonomy" id="61482"/>
    <lineage>
        <taxon>Eukaryota</taxon>
        <taxon>Metazoa</taxon>
        <taxon>Ecdysozoa</taxon>
        <taxon>Arthropoda</taxon>
        <taxon>Hexapoda</taxon>
        <taxon>Insecta</taxon>
        <taxon>Pterygota</taxon>
        <taxon>Neoptera</taxon>
        <taxon>Polyneoptera</taxon>
        <taxon>Phasmatodea</taxon>
        <taxon>Timematodea</taxon>
        <taxon>Timematoidea</taxon>
        <taxon>Timematidae</taxon>
        <taxon>Timema</taxon>
    </lineage>
</organism>
<dbReference type="CDD" id="cd16476">
    <property type="entry name" value="RING-H2_RNF139-like"/>
    <property type="match status" value="1"/>
</dbReference>
<name>A0ABN7NLW5_TIMPD</name>
<dbReference type="Pfam" id="PF13705">
    <property type="entry name" value="TRC8_N"/>
    <property type="match status" value="1"/>
</dbReference>
<keyword evidence="4 8" id="KW-0863">Zinc-finger</keyword>
<feature type="transmembrane region" description="Helical" evidence="9">
    <location>
        <begin position="373"/>
        <end position="392"/>
    </location>
</feature>
<gene>
    <name evidence="11" type="ORF">TPAB3V08_LOCUS3832</name>
</gene>
<reference evidence="11" key="1">
    <citation type="submission" date="2021-03" db="EMBL/GenBank/DDBJ databases">
        <authorList>
            <person name="Tran Van P."/>
        </authorList>
    </citation>
    <scope>NUCLEOTIDE SEQUENCE</scope>
</reference>
<evidence type="ECO:0000256" key="6">
    <source>
        <dbReference type="ARBA" id="ARBA00022989"/>
    </source>
</evidence>
<keyword evidence="6 9" id="KW-1133">Transmembrane helix</keyword>
<dbReference type="InterPro" id="IPR011016">
    <property type="entry name" value="Znf_RING-CH"/>
</dbReference>
<sequence length="765" mass="85617">MLFTDIQQLLITPDVWKMFDLQKVSAKLKEEQVEKTISIILRLPGLLLLDYWFQTTSEDVWPKNVGSTEAINSLITPIVFLQSVLLLLLPLEDLVTLYMHYISAALLVSAELFSRHYISMELTDSAPLVEESDKDIFSMAHLQRHIVALVLHILIAKSVSLLLDLNGTANRMTLAVYTVPILARLAKIPLVHLEAFHNFSTTITVLWAAYYLFRSLPRLLAYLRRSYRSMAHVLFNKGPASAVVEVWQYVYMKPLLLSFWCVLLAAQLYTYYHQQNPLTSSTVVAPVRGTEWYLVLLYAVSEICASYFSLLACSIAVSYTSWAVLNLTKIIAQGSKGLSTGQDLKQAGTGEAVTMALLSLQTGLVDLTMPQRVGAMSIILFIVVGSLLQSMHDIVEPILLALSASHTYAVARHARVLALCAFLFVFPLYMTIFLCRMFEVDFWTLVVVSTCALTSVQVLGAMTVYALFLYDAMQKESGWESLDDMVYIARGITRALEFIVALLVVGAGIRESMLLSSEGRPLSWLNGTVLAVHCYYNVYQRLQSGWSSFLLRRDAARKIHSLPCATAKQLDSRAHDVCAICYMEMKSARVTPCGHLFHATCLKKWLYVQDRCPLCATKVTAVRSNETAESIQGAEEQFTPDQQINTSERHAVSSARCDRRLASDGQTDISFVSSNSSPCEQLNNIQENNLTPATFDSKLTENVVGKISLRLTNVRLCRVEGSIIVRWVFIDMRSLPLLPLKEAVFTFVHVPQLDIDSLSPVITII</sequence>
<evidence type="ECO:0000256" key="2">
    <source>
        <dbReference type="ARBA" id="ARBA00022692"/>
    </source>
</evidence>
<feature type="transmembrane region" description="Helical" evidence="9">
    <location>
        <begin position="442"/>
        <end position="468"/>
    </location>
</feature>
<evidence type="ECO:0000256" key="9">
    <source>
        <dbReference type="SAM" id="Phobius"/>
    </source>
</evidence>
<dbReference type="InterPro" id="IPR013083">
    <property type="entry name" value="Znf_RING/FYVE/PHD"/>
</dbReference>
<dbReference type="EMBL" id="CAJPIN010004467">
    <property type="protein sequence ID" value="CAG2056848.1"/>
    <property type="molecule type" value="Genomic_DNA"/>
</dbReference>
<keyword evidence="7 9" id="KW-0472">Membrane</keyword>
<keyword evidence="2 9" id="KW-0812">Transmembrane</keyword>
<dbReference type="SMART" id="SM00184">
    <property type="entry name" value="RING"/>
    <property type="match status" value="1"/>
</dbReference>
<dbReference type="Pfam" id="PF13639">
    <property type="entry name" value="zf-RING_2"/>
    <property type="match status" value="1"/>
</dbReference>
<feature type="transmembrane region" description="Helical" evidence="9">
    <location>
        <begin position="488"/>
        <end position="509"/>
    </location>
</feature>
<feature type="transmembrane region" description="Helical" evidence="9">
    <location>
        <begin position="255"/>
        <end position="272"/>
    </location>
</feature>
<evidence type="ECO:0000313" key="11">
    <source>
        <dbReference type="EMBL" id="CAG2056848.1"/>
    </source>
</evidence>
<keyword evidence="12" id="KW-1185">Reference proteome</keyword>
<evidence type="ECO:0000256" key="8">
    <source>
        <dbReference type="PROSITE-ProRule" id="PRU00175"/>
    </source>
</evidence>